<feature type="signal peptide" evidence="1">
    <location>
        <begin position="1"/>
        <end position="27"/>
    </location>
</feature>
<proteinExistence type="predicted"/>
<sequence length="290" mass="31115">MKTKTIFTRLLSGFMAAALAISVPAKAVHADAYKVVTLGGDLTDQQKKDMLNYFGVDAKTANVITVNIDEERKYLAASVSSDKIGTKSISCSYVEPTTSGGLNVSTNNVYWVDSNMIKNALITAGITNANVKVSAPFNVSGTAALTGIIKGFENSSKGTKIDENKKEAANQELATTAALGDKIGKDQASKVINDIKTQVVKDKPKDEAAVKNIVQNVVKNYNLNLSSDDIDKITKLMNKINGLNLNFSDIKDQLSQVSNQLKGVLTSEQAQGFFAKLISAIKSFFSKIFG</sequence>
<dbReference type="RefSeq" id="WP_406768064.1">
    <property type="nucleotide sequence ID" value="NZ_JBJHZZ010000001.1"/>
</dbReference>
<reference evidence="2 3" key="1">
    <citation type="submission" date="2024-11" db="EMBL/GenBank/DDBJ databases">
        <authorList>
            <person name="Heng Y.C."/>
            <person name="Lim A.C.H."/>
            <person name="Lee J.K.Y."/>
            <person name="Kittelmann S."/>
        </authorList>
    </citation>
    <scope>NUCLEOTIDE SEQUENCE [LARGE SCALE GENOMIC DNA]</scope>
    <source>
        <strain evidence="2 3">WILCCON 0185</strain>
    </source>
</reference>
<keyword evidence="1" id="KW-0732">Signal</keyword>
<keyword evidence="3" id="KW-1185">Reference proteome</keyword>
<comment type="caution">
    <text evidence="2">The sequence shown here is derived from an EMBL/GenBank/DDBJ whole genome shotgun (WGS) entry which is preliminary data.</text>
</comment>
<dbReference type="EMBL" id="JBJHZZ010000001">
    <property type="protein sequence ID" value="MFL0245608.1"/>
    <property type="molecule type" value="Genomic_DNA"/>
</dbReference>
<dbReference type="Proteomes" id="UP001623591">
    <property type="component" value="Unassembled WGS sequence"/>
</dbReference>
<organism evidence="2 3">
    <name type="scientific">Candidatus Clostridium stratigraminis</name>
    <dbReference type="NCBI Taxonomy" id="3381661"/>
    <lineage>
        <taxon>Bacteria</taxon>
        <taxon>Bacillati</taxon>
        <taxon>Bacillota</taxon>
        <taxon>Clostridia</taxon>
        <taxon>Eubacteriales</taxon>
        <taxon>Clostridiaceae</taxon>
        <taxon>Clostridium</taxon>
    </lineage>
</organism>
<protein>
    <submittedName>
        <fullName evidence="2">DUF1002 domain-containing protein</fullName>
    </submittedName>
</protein>
<evidence type="ECO:0000313" key="3">
    <source>
        <dbReference type="Proteomes" id="UP001623591"/>
    </source>
</evidence>
<dbReference type="InterPro" id="IPR009343">
    <property type="entry name" value="DUF1002"/>
</dbReference>
<evidence type="ECO:0000256" key="1">
    <source>
        <dbReference type="SAM" id="SignalP"/>
    </source>
</evidence>
<accession>A0ABW8SYV2</accession>
<feature type="chain" id="PRO_5046167123" evidence="1">
    <location>
        <begin position="28"/>
        <end position="290"/>
    </location>
</feature>
<evidence type="ECO:0000313" key="2">
    <source>
        <dbReference type="EMBL" id="MFL0245608.1"/>
    </source>
</evidence>
<dbReference type="Pfam" id="PF06207">
    <property type="entry name" value="DUF1002"/>
    <property type="match status" value="1"/>
</dbReference>
<name>A0ABW8SYV2_9CLOT</name>
<gene>
    <name evidence="2" type="ORF">ACJDUG_01290</name>
</gene>